<dbReference type="Pfam" id="PF04545">
    <property type="entry name" value="Sigma70_r4"/>
    <property type="match status" value="1"/>
</dbReference>
<keyword evidence="2" id="KW-0805">Transcription regulation</keyword>
<dbReference type="SUPFAM" id="SSF88659">
    <property type="entry name" value="Sigma3 and sigma4 domains of RNA polymerase sigma factors"/>
    <property type="match status" value="1"/>
</dbReference>
<dbReference type="Gene3D" id="1.10.1740.10">
    <property type="match status" value="1"/>
</dbReference>
<accession>A0A9E6ZNU9</accession>
<dbReference type="GO" id="GO:0006352">
    <property type="term" value="P:DNA-templated transcription initiation"/>
    <property type="evidence" value="ECO:0007669"/>
    <property type="project" value="InterPro"/>
</dbReference>
<dbReference type="KEGG" id="aaco:K1I37_13255"/>
<dbReference type="NCBIfam" id="TIGR02937">
    <property type="entry name" value="sigma70-ECF"/>
    <property type="match status" value="1"/>
</dbReference>
<dbReference type="eggNOG" id="COG1595">
    <property type="taxonomic scope" value="Bacteria"/>
</dbReference>
<dbReference type="SUPFAM" id="SSF88946">
    <property type="entry name" value="Sigma2 domain of RNA polymerase sigma factors"/>
    <property type="match status" value="1"/>
</dbReference>
<evidence type="ECO:0000313" key="6">
    <source>
        <dbReference type="EMBL" id="UNO47660.1"/>
    </source>
</evidence>
<keyword evidence="7" id="KW-1185">Reference proteome</keyword>
<proteinExistence type="inferred from homology"/>
<sequence length="151" mass="17638">MNVDFVKDRLQETFIQVFRKYHMYDPSKPFEPWLYRITVNTSRNMMRKQRWLSFVPETSDQIDLEAPTPIENLLSNETAAVIKQAIDQLNFKSREVIILHFFVGLTLNEVAETLGIPLGTCKSRLNSALTRLRKYLGNHDFFELEARGGWA</sequence>
<dbReference type="EMBL" id="CP080467">
    <property type="protein sequence ID" value="UNO47660.1"/>
    <property type="molecule type" value="Genomic_DNA"/>
</dbReference>
<dbReference type="PANTHER" id="PTHR43133:SF8">
    <property type="entry name" value="RNA POLYMERASE SIGMA FACTOR HI_1459-RELATED"/>
    <property type="match status" value="1"/>
</dbReference>
<dbReference type="AlphaFoldDB" id="T0CA35"/>
<evidence type="ECO:0000256" key="3">
    <source>
        <dbReference type="ARBA" id="ARBA00023082"/>
    </source>
</evidence>
<dbReference type="InterPro" id="IPR036388">
    <property type="entry name" value="WH-like_DNA-bd_sf"/>
</dbReference>
<keyword evidence="3" id="KW-0731">Sigma factor</keyword>
<dbReference type="GO" id="GO:0003677">
    <property type="term" value="F:DNA binding"/>
    <property type="evidence" value="ECO:0007669"/>
    <property type="project" value="UniProtKB-KW"/>
</dbReference>
<dbReference type="InterPro" id="IPR013324">
    <property type="entry name" value="RNA_pol_sigma_r3/r4-like"/>
</dbReference>
<gene>
    <name evidence="6" type="ORF">K1I37_13255</name>
</gene>
<organism evidence="6 7">
    <name type="scientific">Alicyclobacillus acidoterrestris (strain ATCC 49025 / DSM 3922 / CIP 106132 / NCIMB 13137 / GD3B)</name>
    <dbReference type="NCBI Taxonomy" id="1356854"/>
    <lineage>
        <taxon>Bacteria</taxon>
        <taxon>Bacillati</taxon>
        <taxon>Bacillota</taxon>
        <taxon>Bacilli</taxon>
        <taxon>Bacillales</taxon>
        <taxon>Alicyclobacillaceae</taxon>
        <taxon>Alicyclobacillus</taxon>
    </lineage>
</organism>
<dbReference type="InterPro" id="IPR007630">
    <property type="entry name" value="RNA_pol_sigma70_r4"/>
</dbReference>
<dbReference type="Pfam" id="PF04542">
    <property type="entry name" value="Sigma70_r2"/>
    <property type="match status" value="1"/>
</dbReference>
<keyword evidence="4" id="KW-0238">DNA-binding</keyword>
<dbReference type="PANTHER" id="PTHR43133">
    <property type="entry name" value="RNA POLYMERASE ECF-TYPE SIGMA FACTO"/>
    <property type="match status" value="1"/>
</dbReference>
<evidence type="ECO:0000256" key="5">
    <source>
        <dbReference type="ARBA" id="ARBA00023163"/>
    </source>
</evidence>
<keyword evidence="5" id="KW-0804">Transcription</keyword>
<dbReference type="CDD" id="cd06171">
    <property type="entry name" value="Sigma70_r4"/>
    <property type="match status" value="1"/>
</dbReference>
<dbReference type="Proteomes" id="UP000829401">
    <property type="component" value="Chromosome"/>
</dbReference>
<dbReference type="InterPro" id="IPR007627">
    <property type="entry name" value="RNA_pol_sigma70_r2"/>
</dbReference>
<name>T0CA35_ALIAG</name>
<evidence type="ECO:0000256" key="2">
    <source>
        <dbReference type="ARBA" id="ARBA00023015"/>
    </source>
</evidence>
<dbReference type="Gene3D" id="1.10.10.10">
    <property type="entry name" value="Winged helix-like DNA-binding domain superfamily/Winged helix DNA-binding domain"/>
    <property type="match status" value="1"/>
</dbReference>
<reference evidence="7" key="1">
    <citation type="journal article" date="2022" name="G3 (Bethesda)">
        <title>Unveiling the complete genome sequence of Alicyclobacillus acidoterrestris DSM 3922T, a taint-producing strain.</title>
        <authorList>
            <person name="Leonardo I.C."/>
            <person name="Barreto Crespo M.T."/>
            <person name="Gaspar F.B."/>
        </authorList>
    </citation>
    <scope>NUCLEOTIDE SEQUENCE [LARGE SCALE GENOMIC DNA]</scope>
    <source>
        <strain evidence="7">DSM 3922</strain>
    </source>
</reference>
<dbReference type="GO" id="GO:0016987">
    <property type="term" value="F:sigma factor activity"/>
    <property type="evidence" value="ECO:0007669"/>
    <property type="project" value="UniProtKB-KW"/>
</dbReference>
<protein>
    <submittedName>
        <fullName evidence="6">Sigma-70 family RNA polymerase sigma factor</fullName>
    </submittedName>
</protein>
<dbReference type="STRING" id="1356854.N007_18870"/>
<accession>T0CA35</accession>
<comment type="similarity">
    <text evidence="1">Belongs to the sigma-70 factor family. ECF subfamily.</text>
</comment>
<evidence type="ECO:0000256" key="1">
    <source>
        <dbReference type="ARBA" id="ARBA00010641"/>
    </source>
</evidence>
<evidence type="ECO:0000256" key="4">
    <source>
        <dbReference type="ARBA" id="ARBA00023125"/>
    </source>
</evidence>
<evidence type="ECO:0000313" key="7">
    <source>
        <dbReference type="Proteomes" id="UP000829401"/>
    </source>
</evidence>
<dbReference type="InterPro" id="IPR014284">
    <property type="entry name" value="RNA_pol_sigma-70_dom"/>
</dbReference>
<dbReference type="InterPro" id="IPR013325">
    <property type="entry name" value="RNA_pol_sigma_r2"/>
</dbReference>
<dbReference type="InterPro" id="IPR039425">
    <property type="entry name" value="RNA_pol_sigma-70-like"/>
</dbReference>